<feature type="transmembrane region" description="Helical" evidence="1">
    <location>
        <begin position="37"/>
        <end position="57"/>
    </location>
</feature>
<dbReference type="RefSeq" id="WP_245564099.1">
    <property type="nucleotide sequence ID" value="NZ_CP146079.1"/>
</dbReference>
<comment type="caution">
    <text evidence="2">The sequence shown here is derived from an EMBL/GenBank/DDBJ whole genome shotgun (WGS) entry which is preliminary data.</text>
</comment>
<keyword evidence="1" id="KW-1133">Transmembrane helix</keyword>
<evidence type="ECO:0000313" key="2">
    <source>
        <dbReference type="EMBL" id="MFI2230804.1"/>
    </source>
</evidence>
<dbReference type="EMBL" id="JBIRYL010000002">
    <property type="protein sequence ID" value="MFI2230804.1"/>
    <property type="molecule type" value="Genomic_DNA"/>
</dbReference>
<proteinExistence type="predicted"/>
<name>A0ABW7VW46_9NOCA</name>
<gene>
    <name evidence="2" type="ORF">ACH49Z_13225</name>
</gene>
<sequence>MDSKTRFPRTGSLLIAIGAAHTVLGIAIWVTRDQDTALSFWFTAFGVAAIALGVAVAEVERSHGYVTAPILAAAAALTAFGLAFEPVSGFLTVLLPLAVGAHGWIRRRNPAPAAV</sequence>
<dbReference type="Proteomes" id="UP001611494">
    <property type="component" value="Unassembled WGS sequence"/>
</dbReference>
<feature type="transmembrane region" description="Helical" evidence="1">
    <location>
        <begin position="89"/>
        <end position="105"/>
    </location>
</feature>
<feature type="transmembrane region" description="Helical" evidence="1">
    <location>
        <begin position="12"/>
        <end position="31"/>
    </location>
</feature>
<keyword evidence="3" id="KW-1185">Reference proteome</keyword>
<protein>
    <submittedName>
        <fullName evidence="2">DUF6463 family protein</fullName>
    </submittedName>
</protein>
<accession>A0ABW7VW46</accession>
<feature type="transmembrane region" description="Helical" evidence="1">
    <location>
        <begin position="64"/>
        <end position="83"/>
    </location>
</feature>
<dbReference type="Pfam" id="PF20064">
    <property type="entry name" value="DUF6463"/>
    <property type="match status" value="1"/>
</dbReference>
<dbReference type="InterPro" id="IPR045590">
    <property type="entry name" value="DUF6463"/>
</dbReference>
<keyword evidence="1" id="KW-0472">Membrane</keyword>
<evidence type="ECO:0000256" key="1">
    <source>
        <dbReference type="SAM" id="Phobius"/>
    </source>
</evidence>
<organism evidence="2 3">
    <name type="scientific">Nocardia testacea</name>
    <dbReference type="NCBI Taxonomy" id="248551"/>
    <lineage>
        <taxon>Bacteria</taxon>
        <taxon>Bacillati</taxon>
        <taxon>Actinomycetota</taxon>
        <taxon>Actinomycetes</taxon>
        <taxon>Mycobacteriales</taxon>
        <taxon>Nocardiaceae</taxon>
        <taxon>Nocardia</taxon>
    </lineage>
</organism>
<reference evidence="2 3" key="1">
    <citation type="submission" date="2024-10" db="EMBL/GenBank/DDBJ databases">
        <title>The Natural Products Discovery Center: Release of the First 8490 Sequenced Strains for Exploring Actinobacteria Biosynthetic Diversity.</title>
        <authorList>
            <person name="Kalkreuter E."/>
            <person name="Kautsar S.A."/>
            <person name="Yang D."/>
            <person name="Bader C.D."/>
            <person name="Teijaro C.N."/>
            <person name="Fluegel L."/>
            <person name="Davis C.M."/>
            <person name="Simpson J.R."/>
            <person name="Lauterbach L."/>
            <person name="Steele A.D."/>
            <person name="Gui C."/>
            <person name="Meng S."/>
            <person name="Li G."/>
            <person name="Viehrig K."/>
            <person name="Ye F."/>
            <person name="Su P."/>
            <person name="Kiefer A.F."/>
            <person name="Nichols A."/>
            <person name="Cepeda A.J."/>
            <person name="Yan W."/>
            <person name="Fan B."/>
            <person name="Jiang Y."/>
            <person name="Adhikari A."/>
            <person name="Zheng C.-J."/>
            <person name="Schuster L."/>
            <person name="Cowan T.M."/>
            <person name="Smanski M.J."/>
            <person name="Chevrette M.G."/>
            <person name="De Carvalho L.P.S."/>
            <person name="Shen B."/>
        </authorList>
    </citation>
    <scope>NUCLEOTIDE SEQUENCE [LARGE SCALE GENOMIC DNA]</scope>
    <source>
        <strain evidence="2 3">NPDC019377</strain>
    </source>
</reference>
<keyword evidence="1" id="KW-0812">Transmembrane</keyword>
<evidence type="ECO:0000313" key="3">
    <source>
        <dbReference type="Proteomes" id="UP001611494"/>
    </source>
</evidence>